<sequence length="194" mass="21908">MSVKNSFSTQFQFKFLLFMIVIVNVVIIDVRGLRENEGTPAGWEWGLGPLVKRAERKSVVSTENGEVSSVRVADGTTGSYHLQFITLEPNSLFLPVVLHSDMVFYVHTGSGKLTWMDENEKKLADLRIGDVFRLPRGTVFLIESNLEPARQKLRLYSIFANSGDDLREQPNGPYSSIRNMVLGFDRKVLQAAFH</sequence>
<evidence type="ECO:0000313" key="4">
    <source>
        <dbReference type="Proteomes" id="UP000823775"/>
    </source>
</evidence>
<proteinExistence type="predicted"/>
<dbReference type="EMBL" id="JACEIK010000892">
    <property type="protein sequence ID" value="MCD7463520.1"/>
    <property type="molecule type" value="Genomic_DNA"/>
</dbReference>
<feature type="domain" description="Cupin type-1" evidence="2">
    <location>
        <begin position="49"/>
        <end position="190"/>
    </location>
</feature>
<dbReference type="InterPro" id="IPR050253">
    <property type="entry name" value="Seed_Storage-Functional"/>
</dbReference>
<dbReference type="SMART" id="SM00835">
    <property type="entry name" value="Cupin_1"/>
    <property type="match status" value="1"/>
</dbReference>
<protein>
    <recommendedName>
        <fullName evidence="2">Cupin type-1 domain-containing protein</fullName>
    </recommendedName>
</protein>
<evidence type="ECO:0000259" key="2">
    <source>
        <dbReference type="SMART" id="SM00835"/>
    </source>
</evidence>
<keyword evidence="1" id="KW-0812">Transmembrane</keyword>
<dbReference type="InterPro" id="IPR006045">
    <property type="entry name" value="Cupin_1"/>
</dbReference>
<dbReference type="InterPro" id="IPR011051">
    <property type="entry name" value="RmlC_Cupin_sf"/>
</dbReference>
<name>A0ABS8SWV1_DATST</name>
<reference evidence="3 4" key="1">
    <citation type="journal article" date="2021" name="BMC Genomics">
        <title>Datura genome reveals duplications of psychoactive alkaloid biosynthetic genes and high mutation rate following tissue culture.</title>
        <authorList>
            <person name="Rajewski A."/>
            <person name="Carter-House D."/>
            <person name="Stajich J."/>
            <person name="Litt A."/>
        </authorList>
    </citation>
    <scope>NUCLEOTIDE SEQUENCE [LARGE SCALE GENOMIC DNA]</scope>
    <source>
        <strain evidence="3">AR-01</strain>
    </source>
</reference>
<feature type="transmembrane region" description="Helical" evidence="1">
    <location>
        <begin position="12"/>
        <end position="30"/>
    </location>
</feature>
<dbReference type="SUPFAM" id="SSF51182">
    <property type="entry name" value="RmlC-like cupins"/>
    <property type="match status" value="1"/>
</dbReference>
<dbReference type="InterPro" id="IPR014710">
    <property type="entry name" value="RmlC-like_jellyroll"/>
</dbReference>
<dbReference type="Pfam" id="PF00190">
    <property type="entry name" value="Cupin_1"/>
    <property type="match status" value="1"/>
</dbReference>
<evidence type="ECO:0000256" key="1">
    <source>
        <dbReference type="SAM" id="Phobius"/>
    </source>
</evidence>
<keyword evidence="4" id="KW-1185">Reference proteome</keyword>
<dbReference type="Gene3D" id="2.60.120.10">
    <property type="entry name" value="Jelly Rolls"/>
    <property type="match status" value="1"/>
</dbReference>
<dbReference type="PANTHER" id="PTHR31189:SF7">
    <property type="entry name" value="OS03G0197300 PROTEIN"/>
    <property type="match status" value="1"/>
</dbReference>
<keyword evidence="1" id="KW-0472">Membrane</keyword>
<evidence type="ECO:0000313" key="3">
    <source>
        <dbReference type="EMBL" id="MCD7463520.1"/>
    </source>
</evidence>
<accession>A0ABS8SWV1</accession>
<gene>
    <name evidence="3" type="ORF">HAX54_050778</name>
</gene>
<keyword evidence="1" id="KW-1133">Transmembrane helix</keyword>
<comment type="caution">
    <text evidence="3">The sequence shown here is derived from an EMBL/GenBank/DDBJ whole genome shotgun (WGS) entry which is preliminary data.</text>
</comment>
<dbReference type="PANTHER" id="PTHR31189">
    <property type="entry name" value="OS03G0336100 PROTEIN-RELATED"/>
    <property type="match status" value="1"/>
</dbReference>
<organism evidence="3 4">
    <name type="scientific">Datura stramonium</name>
    <name type="common">Jimsonweed</name>
    <name type="synonym">Common thornapple</name>
    <dbReference type="NCBI Taxonomy" id="4076"/>
    <lineage>
        <taxon>Eukaryota</taxon>
        <taxon>Viridiplantae</taxon>
        <taxon>Streptophyta</taxon>
        <taxon>Embryophyta</taxon>
        <taxon>Tracheophyta</taxon>
        <taxon>Spermatophyta</taxon>
        <taxon>Magnoliopsida</taxon>
        <taxon>eudicotyledons</taxon>
        <taxon>Gunneridae</taxon>
        <taxon>Pentapetalae</taxon>
        <taxon>asterids</taxon>
        <taxon>lamiids</taxon>
        <taxon>Solanales</taxon>
        <taxon>Solanaceae</taxon>
        <taxon>Solanoideae</taxon>
        <taxon>Datureae</taxon>
        <taxon>Datura</taxon>
    </lineage>
</organism>
<feature type="non-terminal residue" evidence="3">
    <location>
        <position position="194"/>
    </location>
</feature>
<dbReference type="CDD" id="cd02244">
    <property type="entry name" value="cupin_7S_vicilin-like_N"/>
    <property type="match status" value="1"/>
</dbReference>
<dbReference type="Proteomes" id="UP000823775">
    <property type="component" value="Unassembled WGS sequence"/>
</dbReference>